<evidence type="ECO:0000256" key="1">
    <source>
        <dbReference type="SAM" id="MobiDB-lite"/>
    </source>
</evidence>
<dbReference type="Proteomes" id="UP001055868">
    <property type="component" value="Chromosome"/>
</dbReference>
<keyword evidence="3" id="KW-1185">Reference proteome</keyword>
<dbReference type="RefSeq" id="WP_249480328.1">
    <property type="nucleotide sequence ID" value="NZ_CP097218.1"/>
</dbReference>
<feature type="compositionally biased region" description="Low complexity" evidence="1">
    <location>
        <begin position="390"/>
        <end position="401"/>
    </location>
</feature>
<feature type="region of interest" description="Disordered" evidence="1">
    <location>
        <begin position="272"/>
        <end position="296"/>
    </location>
</feature>
<sequence length="409" mass="43111">MSTSTAWEPTGAPSTGPVFDERDYYCATGLLAMAEDRIGDLLVLTDEEVMALDGADRPTLSATPLLDLAGEGLDRPQAALAVLRGLVARGLLGPDTFDPTFLKVFGKDLPPERVAAIAADAGMADDYVLAPALAGIHCLRHRPDSLLDVLVTRGARRTEWMYYLHAGGGVLEEKILQDGFHVFSLLPLTDLPERVAGLMDPQGVIARAGGAADADGETSGTDQREDSVPGRIADRTLTLRREGEDPAELGELPTISVLSAFGVFPDDIEAEAPSARGDASWDSTAPGLEDVDPGTAEPRGRRLVVAAGADGVYGAAIEDERPDLFDADGTLVLDETTREELLGSILMASPLARLEGEILRTEPDTSGLSRDGDRSGARAATRVMLQVLSEATEATEAADAAARPRSDAD</sequence>
<feature type="region of interest" description="Disordered" evidence="1">
    <location>
        <begin position="209"/>
        <end position="230"/>
    </location>
</feature>
<evidence type="ECO:0000313" key="3">
    <source>
        <dbReference type="Proteomes" id="UP001055868"/>
    </source>
</evidence>
<accession>A0ABY4NA09</accession>
<feature type="region of interest" description="Disordered" evidence="1">
    <location>
        <begin position="390"/>
        <end position="409"/>
    </location>
</feature>
<protein>
    <submittedName>
        <fullName evidence="2">Uncharacterized protein</fullName>
    </submittedName>
</protein>
<proteinExistence type="predicted"/>
<evidence type="ECO:0000313" key="2">
    <source>
        <dbReference type="EMBL" id="UQN30931.1"/>
    </source>
</evidence>
<dbReference type="EMBL" id="CP097218">
    <property type="protein sequence ID" value="UQN30931.1"/>
    <property type="molecule type" value="Genomic_DNA"/>
</dbReference>
<organism evidence="2 3">
    <name type="scientific">Brachybacterium kimchii</name>
    <dbReference type="NCBI Taxonomy" id="2942909"/>
    <lineage>
        <taxon>Bacteria</taxon>
        <taxon>Bacillati</taxon>
        <taxon>Actinomycetota</taxon>
        <taxon>Actinomycetes</taxon>
        <taxon>Micrococcales</taxon>
        <taxon>Dermabacteraceae</taxon>
        <taxon>Brachybacterium</taxon>
    </lineage>
</organism>
<gene>
    <name evidence="2" type="ORF">M4486_06445</name>
</gene>
<reference evidence="2" key="1">
    <citation type="submission" date="2022-05" db="EMBL/GenBank/DDBJ databases">
        <title>Genomic analysis of Brachybacterium sp. CBA3104.</title>
        <authorList>
            <person name="Roh S.W."/>
            <person name="Kim Y.B."/>
            <person name="Kim Y."/>
        </authorList>
    </citation>
    <scope>NUCLEOTIDE SEQUENCE</scope>
    <source>
        <strain evidence="2">CBA3104</strain>
    </source>
</reference>
<name>A0ABY4NA09_9MICO</name>